<keyword evidence="6" id="KW-0408">Iron</keyword>
<dbReference type="InterPro" id="IPR015424">
    <property type="entry name" value="PyrdxlP-dep_Trfase"/>
</dbReference>
<evidence type="ECO:0000313" key="11">
    <source>
        <dbReference type="Proteomes" id="UP000244338"/>
    </source>
</evidence>
<comment type="similarity">
    <text evidence="2">Belongs to the class-V pyridoxal-phosphate-dependent aminotransferase family. NifS/IscS subfamily.</text>
</comment>
<evidence type="ECO:0000256" key="3">
    <source>
        <dbReference type="ARBA" id="ARBA00022679"/>
    </source>
</evidence>
<dbReference type="Pfam" id="PF00266">
    <property type="entry name" value="Aminotran_5"/>
    <property type="match status" value="1"/>
</dbReference>
<evidence type="ECO:0000256" key="1">
    <source>
        <dbReference type="ARBA" id="ARBA00001933"/>
    </source>
</evidence>
<comment type="cofactor">
    <cofactor evidence="1">
        <name>pyridoxal 5'-phosphate</name>
        <dbReference type="ChEBI" id="CHEBI:597326"/>
    </cofactor>
</comment>
<dbReference type="Gene3D" id="3.40.640.10">
    <property type="entry name" value="Type I PLP-dependent aspartate aminotransferase-like (Major domain)"/>
    <property type="match status" value="1"/>
</dbReference>
<gene>
    <name evidence="10" type="ORF">BSOLF_1522</name>
</gene>
<dbReference type="InterPro" id="IPR015421">
    <property type="entry name" value="PyrdxlP-dep_Trfase_major"/>
</dbReference>
<dbReference type="GO" id="GO:0051536">
    <property type="term" value="F:iron-sulfur cluster binding"/>
    <property type="evidence" value="ECO:0007669"/>
    <property type="project" value="UniProtKB-KW"/>
</dbReference>
<keyword evidence="7" id="KW-0411">Iron-sulfur</keyword>
<dbReference type="SUPFAM" id="SSF53383">
    <property type="entry name" value="PLP-dependent transferases"/>
    <property type="match status" value="1"/>
</dbReference>
<evidence type="ECO:0000256" key="8">
    <source>
        <dbReference type="ARBA" id="ARBA00050776"/>
    </source>
</evidence>
<evidence type="ECO:0000256" key="4">
    <source>
        <dbReference type="ARBA" id="ARBA00022723"/>
    </source>
</evidence>
<proteinExistence type="inferred from homology"/>
<dbReference type="Gene3D" id="3.90.1150.10">
    <property type="entry name" value="Aspartate Aminotransferase, domain 1"/>
    <property type="match status" value="1"/>
</dbReference>
<dbReference type="GO" id="GO:0046872">
    <property type="term" value="F:metal ion binding"/>
    <property type="evidence" value="ECO:0007669"/>
    <property type="project" value="UniProtKB-KW"/>
</dbReference>
<keyword evidence="3" id="KW-0808">Transferase</keyword>
<comment type="catalytic activity">
    <reaction evidence="8">
        <text>(sulfur carrier)-H + L-cysteine = (sulfur carrier)-SH + L-alanine</text>
        <dbReference type="Rhea" id="RHEA:43892"/>
        <dbReference type="Rhea" id="RHEA-COMP:14737"/>
        <dbReference type="Rhea" id="RHEA-COMP:14739"/>
        <dbReference type="ChEBI" id="CHEBI:29917"/>
        <dbReference type="ChEBI" id="CHEBI:35235"/>
        <dbReference type="ChEBI" id="CHEBI:57972"/>
        <dbReference type="ChEBI" id="CHEBI:64428"/>
        <dbReference type="EC" id="2.8.1.7"/>
    </reaction>
</comment>
<feature type="domain" description="Aminotransferase class V" evidence="9">
    <location>
        <begin position="9"/>
        <end position="367"/>
    </location>
</feature>
<accession>A0A2R6XZ63</accession>
<evidence type="ECO:0000256" key="7">
    <source>
        <dbReference type="ARBA" id="ARBA00023014"/>
    </source>
</evidence>
<comment type="caution">
    <text evidence="10">The sequence shown here is derived from an EMBL/GenBank/DDBJ whole genome shotgun (WGS) entry which is preliminary data.</text>
</comment>
<dbReference type="PANTHER" id="PTHR11601">
    <property type="entry name" value="CYSTEINE DESULFURYLASE FAMILY MEMBER"/>
    <property type="match status" value="1"/>
</dbReference>
<dbReference type="AlphaFoldDB" id="A0A2R6XZ63"/>
<evidence type="ECO:0000313" key="10">
    <source>
        <dbReference type="EMBL" id="PTQ55727.1"/>
    </source>
</evidence>
<dbReference type="InterPro" id="IPR000192">
    <property type="entry name" value="Aminotrans_V_dom"/>
</dbReference>
<dbReference type="Proteomes" id="UP000244338">
    <property type="component" value="Unassembled WGS sequence"/>
</dbReference>
<sequence>MFVWDERFYFDHAATTPLHPRAREAMREVMDLPLANPASTHAPGRAARALLERARSTLAELLEVDPKTLIFTSGATEANATALYGALRAQEKRRRRVISTPIEHASIRAHLDGLSALGYEVDYVDVDQEGTVDLASLDALLSEDTALVVVIGGHNELGTVQPLRAIAERTRRAGAYLHVDAVQMPASMRFTIPEIQADYLTLSAHKVGGPVGSGLLYVAPGAPFEPLLKGGEQEGGRRSGTQDVVGAVGFAAALRALWDELAFHVARYHTYAHMLIETLRASGLNVFKNGAKEGLAHILNVSLCGVPADLLLVRLDLMGVYLSRGSACAAGVEKPSEVLKHLGLPVNRVESAVRISFGPSNDETSVQEAAQTMAQVARALSRS</sequence>
<dbReference type="PANTHER" id="PTHR11601:SF34">
    <property type="entry name" value="CYSTEINE DESULFURASE"/>
    <property type="match status" value="1"/>
</dbReference>
<evidence type="ECO:0000259" key="9">
    <source>
        <dbReference type="Pfam" id="PF00266"/>
    </source>
</evidence>
<dbReference type="InterPro" id="IPR016454">
    <property type="entry name" value="Cysteine_dSase"/>
</dbReference>
<evidence type="ECO:0000256" key="6">
    <source>
        <dbReference type="ARBA" id="ARBA00023004"/>
    </source>
</evidence>
<dbReference type="InterPro" id="IPR015422">
    <property type="entry name" value="PyrdxlP-dep_Trfase_small"/>
</dbReference>
<organism evidence="10 11">
    <name type="scientific">Candidatus Carbonibacillus altaicus</name>
    <dbReference type="NCBI Taxonomy" id="2163959"/>
    <lineage>
        <taxon>Bacteria</taxon>
        <taxon>Bacillati</taxon>
        <taxon>Bacillota</taxon>
        <taxon>Bacilli</taxon>
        <taxon>Bacillales</taxon>
        <taxon>Candidatus Carbonibacillus</taxon>
    </lineage>
</organism>
<dbReference type="GO" id="GO:0031071">
    <property type="term" value="F:cysteine desulfurase activity"/>
    <property type="evidence" value="ECO:0007669"/>
    <property type="project" value="UniProtKB-EC"/>
</dbReference>
<keyword evidence="4" id="KW-0479">Metal-binding</keyword>
<dbReference type="EMBL" id="PEBX01000079">
    <property type="protein sequence ID" value="PTQ55727.1"/>
    <property type="molecule type" value="Genomic_DNA"/>
</dbReference>
<protein>
    <submittedName>
        <fullName evidence="10">Cysteine desulfurase</fullName>
    </submittedName>
</protein>
<reference evidence="11" key="1">
    <citation type="journal article" date="2018" name="Sci. Rep.">
        <title>Lignite coal burning seam in the remote Altai Mountains harbors a hydrogen-driven thermophilic microbial community.</title>
        <authorList>
            <person name="Kadnikov V.V."/>
            <person name="Mardanov A.V."/>
            <person name="Ivasenko D.A."/>
            <person name="Antsiferov D.V."/>
            <person name="Beletsky A.V."/>
            <person name="Karnachuk O.V."/>
            <person name="Ravin N.V."/>
        </authorList>
    </citation>
    <scope>NUCLEOTIDE SEQUENCE [LARGE SCALE GENOMIC DNA]</scope>
</reference>
<dbReference type="PIRSF" id="PIRSF005572">
    <property type="entry name" value="NifS"/>
    <property type="match status" value="1"/>
</dbReference>
<evidence type="ECO:0000256" key="2">
    <source>
        <dbReference type="ARBA" id="ARBA00006490"/>
    </source>
</evidence>
<evidence type="ECO:0000256" key="5">
    <source>
        <dbReference type="ARBA" id="ARBA00022898"/>
    </source>
</evidence>
<name>A0A2R6XZ63_9BACL</name>
<keyword evidence="5" id="KW-0663">Pyridoxal phosphate</keyword>
<dbReference type="Gene3D" id="1.10.260.50">
    <property type="match status" value="1"/>
</dbReference>